<gene>
    <name evidence="1" type="ORF">FXF65_38300</name>
</gene>
<dbReference type="Proteomes" id="UP000322634">
    <property type="component" value="Unassembled WGS sequence"/>
</dbReference>
<accession>A0A5D0TV42</accession>
<name>A0A5D0TV42_9ACTN</name>
<evidence type="ECO:0000313" key="2">
    <source>
        <dbReference type="Proteomes" id="UP000322634"/>
    </source>
</evidence>
<sequence>MRLPTLHEWMDGPGRVNLADIGLLPDTQAYLERHQREVREFIAAAGLEVSEQSLTLYLHAHARTLNALSNAGLDPERSYRGPGDPLDWFTTRSAAVLAVAVEEGILAAA</sequence>
<proteinExistence type="predicted"/>
<reference evidence="1 2" key="1">
    <citation type="submission" date="2019-08" db="EMBL/GenBank/DDBJ databases">
        <title>Actinomadura sp. nov. CYP1-5 isolated from mountain soil.</title>
        <authorList>
            <person name="Songsumanus A."/>
            <person name="Kuncharoen N."/>
            <person name="Kudo T."/>
            <person name="Yuki M."/>
            <person name="Igarashi Y."/>
            <person name="Tanasupawat S."/>
        </authorList>
    </citation>
    <scope>NUCLEOTIDE SEQUENCE [LARGE SCALE GENOMIC DNA]</scope>
    <source>
        <strain evidence="1 2">GKU157</strain>
    </source>
</reference>
<organism evidence="1 2">
    <name type="scientific">Actinomadura syzygii</name>
    <dbReference type="NCBI Taxonomy" id="1427538"/>
    <lineage>
        <taxon>Bacteria</taxon>
        <taxon>Bacillati</taxon>
        <taxon>Actinomycetota</taxon>
        <taxon>Actinomycetes</taxon>
        <taxon>Streptosporangiales</taxon>
        <taxon>Thermomonosporaceae</taxon>
        <taxon>Actinomadura</taxon>
    </lineage>
</organism>
<dbReference type="AlphaFoldDB" id="A0A5D0TV42"/>
<dbReference type="EMBL" id="VSFF01000016">
    <property type="protein sequence ID" value="TYC08729.1"/>
    <property type="molecule type" value="Genomic_DNA"/>
</dbReference>
<evidence type="ECO:0000313" key="1">
    <source>
        <dbReference type="EMBL" id="TYC08729.1"/>
    </source>
</evidence>
<keyword evidence="2" id="KW-1185">Reference proteome</keyword>
<protein>
    <submittedName>
        <fullName evidence="1">Uncharacterized protein</fullName>
    </submittedName>
</protein>
<dbReference type="RefSeq" id="WP_148355150.1">
    <property type="nucleotide sequence ID" value="NZ_JBHSBF010000026.1"/>
</dbReference>
<dbReference type="OrthoDB" id="3653265at2"/>
<comment type="caution">
    <text evidence="1">The sequence shown here is derived from an EMBL/GenBank/DDBJ whole genome shotgun (WGS) entry which is preliminary data.</text>
</comment>